<comment type="caution">
    <text evidence="11">The sequence shown here is derived from an EMBL/GenBank/DDBJ whole genome shotgun (WGS) entry which is preliminary data.</text>
</comment>
<evidence type="ECO:0000259" key="9">
    <source>
        <dbReference type="PROSITE" id="PS50112"/>
    </source>
</evidence>
<dbReference type="InterPro" id="IPR035965">
    <property type="entry name" value="PAS-like_dom_sf"/>
</dbReference>
<dbReference type="Pfam" id="PF00010">
    <property type="entry name" value="HLH"/>
    <property type="match status" value="1"/>
</dbReference>
<dbReference type="GO" id="GO:0000981">
    <property type="term" value="F:DNA-binding transcription factor activity, RNA polymerase II-specific"/>
    <property type="evidence" value="ECO:0007669"/>
    <property type="project" value="InterPro"/>
</dbReference>
<dbReference type="InterPro" id="IPR000014">
    <property type="entry name" value="PAS"/>
</dbReference>
<dbReference type="OrthoDB" id="411251at2759"/>
<dbReference type="GO" id="GO:0032922">
    <property type="term" value="P:circadian regulation of gene expression"/>
    <property type="evidence" value="ECO:0007669"/>
    <property type="project" value="InterPro"/>
</dbReference>
<feature type="domain" description="PAS" evidence="9">
    <location>
        <begin position="67"/>
        <end position="130"/>
    </location>
</feature>
<dbReference type="Pfam" id="PF14598">
    <property type="entry name" value="PAS_11"/>
    <property type="match status" value="1"/>
</dbReference>
<evidence type="ECO:0000256" key="7">
    <source>
        <dbReference type="ARBA" id="ARBA00023242"/>
    </source>
</evidence>
<proteinExistence type="predicted"/>
<evidence type="ECO:0000313" key="11">
    <source>
        <dbReference type="EMBL" id="OWF43773.1"/>
    </source>
</evidence>
<keyword evidence="7" id="KW-0539">Nucleus</keyword>
<dbReference type="PROSITE" id="PS50112">
    <property type="entry name" value="PAS"/>
    <property type="match status" value="2"/>
</dbReference>
<dbReference type="SMART" id="SM00086">
    <property type="entry name" value="PAC"/>
    <property type="match status" value="1"/>
</dbReference>
<feature type="domain" description="BHLH" evidence="10">
    <location>
        <begin position="1"/>
        <end position="44"/>
    </location>
</feature>
<dbReference type="Gene3D" id="4.10.280.10">
    <property type="entry name" value="Helix-loop-helix DNA-binding domain"/>
    <property type="match status" value="1"/>
</dbReference>
<evidence type="ECO:0000256" key="8">
    <source>
        <dbReference type="SAM" id="MobiDB-lite"/>
    </source>
</evidence>
<dbReference type="Pfam" id="PF00989">
    <property type="entry name" value="PAS"/>
    <property type="match status" value="1"/>
</dbReference>
<evidence type="ECO:0000256" key="1">
    <source>
        <dbReference type="ARBA" id="ARBA00022737"/>
    </source>
</evidence>
<sequence length="608" mass="68964">MSEKKRRDQFNVLVNELCSMVSTTNKKMDKSTVLKSTIAYLKNYQETEEQAQANEIKEDWKPSFLSNNEFTHLMLEALDSCLLVFTQQGSILYVSESITSLLGHLPNDLVNKYVYSYIHENEKQNLYNKLFHFSMLSPEEMENEKNQLNFSCHFQRGSLTAKETDVYESVTFTGFQHWNVVTDDDDDSQSRAPTPTNCFCCTVRLKSSQFIREMAVIDESQSEFTSRHSLEWKFLFLDHRASPIIGYLPFEVLGTSGFDYYHPDDLEPLVKCHEQLMQIGKGMSCFYRFLTKGQQWIWLKSRYYITYHQWNSKPEFIVCTNTVVSYADVRAHVRKENGEEGQNAPENRKRTQSPSMSSVTSVLSSHSGKTSDKDNLDNAPHSTSIKDPTGSVTPQLQQLLQQRINQQKALEQQQQLSTQIQLLPQPSLVTGLLAGKVTTFTNLPSGLGLTQQVKTQSVPSPHCNLPVMTVIPTKQPSPAIQAQQVQMTPVQRQLHSQLLQKHKLLQQAILKQQEELQLINQQLSLFPHTVLPVFPVTASIASVTAMPGILMTSVPAQSTQAPLTFQPALHTPVQSALDQQQYIPLQFLQQDNEIHFSNGTSSTGFSLT</sequence>
<dbReference type="GO" id="GO:0000978">
    <property type="term" value="F:RNA polymerase II cis-regulatory region sequence-specific DNA binding"/>
    <property type="evidence" value="ECO:0007669"/>
    <property type="project" value="TreeGrafter"/>
</dbReference>
<keyword evidence="3" id="KW-0090">Biological rhythms</keyword>
<evidence type="ECO:0000259" key="10">
    <source>
        <dbReference type="PROSITE" id="PS50888"/>
    </source>
</evidence>
<dbReference type="InterPro" id="IPR011598">
    <property type="entry name" value="bHLH_dom"/>
</dbReference>
<evidence type="ECO:0000256" key="3">
    <source>
        <dbReference type="ARBA" id="ARBA00023108"/>
    </source>
</evidence>
<evidence type="ECO:0000256" key="2">
    <source>
        <dbReference type="ARBA" id="ARBA00023015"/>
    </source>
</evidence>
<feature type="compositionally biased region" description="Polar residues" evidence="8">
    <location>
        <begin position="380"/>
        <end position="393"/>
    </location>
</feature>
<keyword evidence="12" id="KW-1185">Reference proteome</keyword>
<dbReference type="SMART" id="SM00091">
    <property type="entry name" value="PAS"/>
    <property type="match status" value="2"/>
</dbReference>
<organism evidence="11 12">
    <name type="scientific">Mizuhopecten yessoensis</name>
    <name type="common">Japanese scallop</name>
    <name type="synonym">Patinopecten yessoensis</name>
    <dbReference type="NCBI Taxonomy" id="6573"/>
    <lineage>
        <taxon>Eukaryota</taxon>
        <taxon>Metazoa</taxon>
        <taxon>Spiralia</taxon>
        <taxon>Lophotrochozoa</taxon>
        <taxon>Mollusca</taxon>
        <taxon>Bivalvia</taxon>
        <taxon>Autobranchia</taxon>
        <taxon>Pteriomorphia</taxon>
        <taxon>Pectinida</taxon>
        <taxon>Pectinoidea</taxon>
        <taxon>Pectinidae</taxon>
        <taxon>Mizuhopecten</taxon>
    </lineage>
</organism>
<evidence type="ECO:0000256" key="6">
    <source>
        <dbReference type="ARBA" id="ARBA00023163"/>
    </source>
</evidence>
<dbReference type="Gene3D" id="3.30.450.20">
    <property type="entry name" value="PAS domain"/>
    <property type="match status" value="2"/>
</dbReference>
<dbReference type="EMBL" id="NEDP02004995">
    <property type="protein sequence ID" value="OWF43773.1"/>
    <property type="molecule type" value="Genomic_DNA"/>
</dbReference>
<dbReference type="InterPro" id="IPR013767">
    <property type="entry name" value="PAS_fold"/>
</dbReference>
<dbReference type="AlphaFoldDB" id="A0A210Q4V3"/>
<dbReference type="InterPro" id="IPR001067">
    <property type="entry name" value="Nuc_translocat"/>
</dbReference>
<keyword evidence="1" id="KW-0677">Repeat</keyword>
<feature type="compositionally biased region" description="Low complexity" evidence="8">
    <location>
        <begin position="353"/>
        <end position="367"/>
    </location>
</feature>
<evidence type="ECO:0000313" key="12">
    <source>
        <dbReference type="Proteomes" id="UP000242188"/>
    </source>
</evidence>
<dbReference type="PROSITE" id="PS50888">
    <property type="entry name" value="BHLH"/>
    <property type="match status" value="1"/>
</dbReference>
<accession>A0A210Q4V3</accession>
<dbReference type="GO" id="GO:0046983">
    <property type="term" value="F:protein dimerization activity"/>
    <property type="evidence" value="ECO:0007669"/>
    <property type="project" value="InterPro"/>
</dbReference>
<keyword evidence="2" id="KW-0805">Transcription regulation</keyword>
<evidence type="ECO:0000256" key="5">
    <source>
        <dbReference type="ARBA" id="ARBA00023159"/>
    </source>
</evidence>
<reference evidence="11 12" key="1">
    <citation type="journal article" date="2017" name="Nat. Ecol. Evol.">
        <title>Scallop genome provides insights into evolution of bilaterian karyotype and development.</title>
        <authorList>
            <person name="Wang S."/>
            <person name="Zhang J."/>
            <person name="Jiao W."/>
            <person name="Li J."/>
            <person name="Xun X."/>
            <person name="Sun Y."/>
            <person name="Guo X."/>
            <person name="Huan P."/>
            <person name="Dong B."/>
            <person name="Zhang L."/>
            <person name="Hu X."/>
            <person name="Sun X."/>
            <person name="Wang J."/>
            <person name="Zhao C."/>
            <person name="Wang Y."/>
            <person name="Wang D."/>
            <person name="Huang X."/>
            <person name="Wang R."/>
            <person name="Lv J."/>
            <person name="Li Y."/>
            <person name="Zhang Z."/>
            <person name="Liu B."/>
            <person name="Lu W."/>
            <person name="Hui Y."/>
            <person name="Liang J."/>
            <person name="Zhou Z."/>
            <person name="Hou R."/>
            <person name="Li X."/>
            <person name="Liu Y."/>
            <person name="Li H."/>
            <person name="Ning X."/>
            <person name="Lin Y."/>
            <person name="Zhao L."/>
            <person name="Xing Q."/>
            <person name="Dou J."/>
            <person name="Li Y."/>
            <person name="Mao J."/>
            <person name="Guo H."/>
            <person name="Dou H."/>
            <person name="Li T."/>
            <person name="Mu C."/>
            <person name="Jiang W."/>
            <person name="Fu Q."/>
            <person name="Fu X."/>
            <person name="Miao Y."/>
            <person name="Liu J."/>
            <person name="Yu Q."/>
            <person name="Li R."/>
            <person name="Liao H."/>
            <person name="Li X."/>
            <person name="Kong Y."/>
            <person name="Jiang Z."/>
            <person name="Chourrout D."/>
            <person name="Li R."/>
            <person name="Bao Z."/>
        </authorList>
    </citation>
    <scope>NUCLEOTIDE SEQUENCE [LARGE SCALE GENOMIC DNA]</scope>
    <source>
        <strain evidence="11 12">PY_sf001</strain>
    </source>
</reference>
<keyword evidence="6" id="KW-0804">Transcription</keyword>
<protein>
    <submittedName>
        <fullName evidence="11">Circadian locomoter output cycles protein kaput</fullName>
    </submittedName>
</protein>
<name>A0A210Q4V3_MIZYE</name>
<dbReference type="SUPFAM" id="SSF47459">
    <property type="entry name" value="HLH, helix-loop-helix DNA-binding domain"/>
    <property type="match status" value="1"/>
</dbReference>
<keyword evidence="5" id="KW-0010">Activator</keyword>
<dbReference type="InterPro" id="IPR001610">
    <property type="entry name" value="PAC"/>
</dbReference>
<dbReference type="InterPro" id="IPR036638">
    <property type="entry name" value="HLH_DNA-bd_sf"/>
</dbReference>
<dbReference type="CDD" id="cd00130">
    <property type="entry name" value="PAS"/>
    <property type="match status" value="2"/>
</dbReference>
<keyword evidence="4" id="KW-0238">DNA-binding</keyword>
<dbReference type="GO" id="GO:1990513">
    <property type="term" value="C:CLOCK-BMAL transcription complex"/>
    <property type="evidence" value="ECO:0007669"/>
    <property type="project" value="TreeGrafter"/>
</dbReference>
<dbReference type="PRINTS" id="PR00785">
    <property type="entry name" value="NCTRNSLOCATR"/>
</dbReference>
<dbReference type="PANTHER" id="PTHR46055">
    <property type="entry name" value="CIRCADIAN LOCOMOTER OUTPUT CYCLES PROTEIN KAPUT"/>
    <property type="match status" value="1"/>
</dbReference>
<dbReference type="SUPFAM" id="SSF55785">
    <property type="entry name" value="PYP-like sensor domain (PAS domain)"/>
    <property type="match status" value="2"/>
</dbReference>
<evidence type="ECO:0000256" key="4">
    <source>
        <dbReference type="ARBA" id="ARBA00023125"/>
    </source>
</evidence>
<feature type="region of interest" description="Disordered" evidence="8">
    <location>
        <begin position="335"/>
        <end position="393"/>
    </location>
</feature>
<dbReference type="GO" id="GO:0005737">
    <property type="term" value="C:cytoplasm"/>
    <property type="evidence" value="ECO:0007669"/>
    <property type="project" value="InterPro"/>
</dbReference>
<dbReference type="Proteomes" id="UP000242188">
    <property type="component" value="Unassembled WGS sequence"/>
</dbReference>
<dbReference type="STRING" id="6573.A0A210Q4V3"/>
<gene>
    <name evidence="11" type="ORF">KP79_PYT12637</name>
</gene>
<feature type="domain" description="PAS" evidence="9">
    <location>
        <begin position="233"/>
        <end position="280"/>
    </location>
</feature>
<dbReference type="InterPro" id="IPR047230">
    <property type="entry name" value="CLOCK-like"/>
</dbReference>
<dbReference type="SMART" id="SM00353">
    <property type="entry name" value="HLH"/>
    <property type="match status" value="1"/>
</dbReference>
<dbReference type="PANTHER" id="PTHR46055:SF3">
    <property type="entry name" value="CIRCADIAN LOCOMOTER OUTPUT CYCLES PROTEIN KAPUT"/>
    <property type="match status" value="1"/>
</dbReference>